<protein>
    <recommendedName>
        <fullName evidence="1">DUF6455 domain-containing protein</fullName>
    </recommendedName>
</protein>
<sequence length="91" mass="10287">MRVLGKTMHHVRLVMRMAQAVGLDLAALMRSGALTQPEWAGMVHRCRGCDWADQCTDWLDRHPQAACAPINCTNRTRMAGLKARRTRTEQV</sequence>
<dbReference type="AlphaFoldDB" id="A0A1I7E7Q5"/>
<dbReference type="EMBL" id="FPAW01000048">
    <property type="protein sequence ID" value="SFU19833.1"/>
    <property type="molecule type" value="Genomic_DNA"/>
</dbReference>
<proteinExistence type="predicted"/>
<evidence type="ECO:0000313" key="2">
    <source>
        <dbReference type="EMBL" id="SFU19833.1"/>
    </source>
</evidence>
<dbReference type="eggNOG" id="ENOG50336UV">
    <property type="taxonomic scope" value="Bacteria"/>
</dbReference>
<dbReference type="RefSeq" id="WP_051372356.1">
    <property type="nucleotide sequence ID" value="NZ_FPAW01000048.1"/>
</dbReference>
<organism evidence="2 3">
    <name type="scientific">Sedimentitalea nanhaiensis</name>
    <dbReference type="NCBI Taxonomy" id="999627"/>
    <lineage>
        <taxon>Bacteria</taxon>
        <taxon>Pseudomonadati</taxon>
        <taxon>Pseudomonadota</taxon>
        <taxon>Alphaproteobacteria</taxon>
        <taxon>Rhodobacterales</taxon>
        <taxon>Paracoccaceae</taxon>
        <taxon>Sedimentitalea</taxon>
    </lineage>
</organism>
<gene>
    <name evidence="2" type="ORF">SAMN05216236_1484</name>
</gene>
<dbReference type="OrthoDB" id="7689275at2"/>
<feature type="domain" description="DUF6455" evidence="1">
    <location>
        <begin position="1"/>
        <end position="83"/>
    </location>
</feature>
<name>A0A1I7E7Q5_9RHOB</name>
<evidence type="ECO:0000313" key="3">
    <source>
        <dbReference type="Proteomes" id="UP000182466"/>
    </source>
</evidence>
<dbReference type="InterPro" id="IPR045601">
    <property type="entry name" value="DUF6455"/>
</dbReference>
<dbReference type="STRING" id="999627.SAMN05216236_1484"/>
<evidence type="ECO:0000259" key="1">
    <source>
        <dbReference type="Pfam" id="PF20056"/>
    </source>
</evidence>
<keyword evidence="3" id="KW-1185">Reference proteome</keyword>
<accession>A0A1I7E7Q5</accession>
<reference evidence="2 3" key="1">
    <citation type="submission" date="2016-10" db="EMBL/GenBank/DDBJ databases">
        <authorList>
            <person name="de Groot N.N."/>
        </authorList>
    </citation>
    <scope>NUCLEOTIDE SEQUENCE [LARGE SCALE GENOMIC DNA]</scope>
    <source>
        <strain evidence="2 3">CGMCC 1.10959</strain>
    </source>
</reference>
<dbReference type="Proteomes" id="UP000182466">
    <property type="component" value="Unassembled WGS sequence"/>
</dbReference>
<dbReference type="Pfam" id="PF20056">
    <property type="entry name" value="DUF6455"/>
    <property type="match status" value="1"/>
</dbReference>